<dbReference type="STRING" id="146536.AQI70_36550"/>
<gene>
    <name evidence="2" type="ORF">AQI70_36550</name>
</gene>
<organism evidence="2 3">
    <name type="scientific">Streptomyces curacoi</name>
    <dbReference type="NCBI Taxonomy" id="146536"/>
    <lineage>
        <taxon>Bacteria</taxon>
        <taxon>Bacillati</taxon>
        <taxon>Actinomycetota</taxon>
        <taxon>Actinomycetes</taxon>
        <taxon>Kitasatosporales</taxon>
        <taxon>Streptomycetaceae</taxon>
        <taxon>Streptomyces</taxon>
    </lineage>
</organism>
<dbReference type="EMBL" id="LMWJ01000039">
    <property type="protein sequence ID" value="KUM67169.1"/>
    <property type="molecule type" value="Genomic_DNA"/>
</dbReference>
<protein>
    <submittedName>
        <fullName evidence="2">Uncharacterized protein</fullName>
    </submittedName>
</protein>
<evidence type="ECO:0000313" key="3">
    <source>
        <dbReference type="Proteomes" id="UP000054024"/>
    </source>
</evidence>
<reference evidence="2 3" key="1">
    <citation type="submission" date="2015-10" db="EMBL/GenBank/DDBJ databases">
        <title>Draft genome sequence of Streptomyces curacoi DSM 40107, type strain for the species Streptomyces curacoi.</title>
        <authorList>
            <person name="Ruckert C."/>
            <person name="Winkler A."/>
            <person name="Kalinowski J."/>
            <person name="Kampfer P."/>
            <person name="Glaeser S."/>
        </authorList>
    </citation>
    <scope>NUCLEOTIDE SEQUENCE [LARGE SCALE GENOMIC DNA]</scope>
    <source>
        <strain evidence="2 3">DSM 40107</strain>
    </source>
</reference>
<feature type="region of interest" description="Disordered" evidence="1">
    <location>
        <begin position="1"/>
        <end position="21"/>
    </location>
</feature>
<proteinExistence type="predicted"/>
<dbReference type="AlphaFoldDB" id="A0A117NTL1"/>
<sequence>MYGSSAVGRGGSFFRGSGQTESTALRTVRHDTLYLRSISRIVMPPRWSRRIAAYSSTFDICGMTRAFHQEHLDAAQARTPVPSKLVNITRAWIWCLPNP</sequence>
<dbReference type="Proteomes" id="UP000054024">
    <property type="component" value="Unassembled WGS sequence"/>
</dbReference>
<name>A0A117NTL1_9ACTN</name>
<evidence type="ECO:0000256" key="1">
    <source>
        <dbReference type="SAM" id="MobiDB-lite"/>
    </source>
</evidence>
<evidence type="ECO:0000313" key="2">
    <source>
        <dbReference type="EMBL" id="KUM67169.1"/>
    </source>
</evidence>
<keyword evidence="3" id="KW-1185">Reference proteome</keyword>
<comment type="caution">
    <text evidence="2">The sequence shown here is derived from an EMBL/GenBank/DDBJ whole genome shotgun (WGS) entry which is preliminary data.</text>
</comment>
<accession>A0A117NTL1</accession>